<dbReference type="InterPro" id="IPR000605">
    <property type="entry name" value="Helicase_SF3_ssDNA/RNA_vir"/>
</dbReference>
<keyword evidence="18" id="KW-0788">Thiol protease</keyword>
<dbReference type="InterPro" id="IPR043504">
    <property type="entry name" value="Peptidase_S1_PA_chymotrypsin"/>
</dbReference>
<keyword evidence="14" id="KW-0548">Nucleotidyltransferase</keyword>
<feature type="domain" description="SF3 helicase" evidence="30">
    <location>
        <begin position="452"/>
        <end position="617"/>
    </location>
</feature>
<reference evidence="32" key="1">
    <citation type="journal article" date="2018" name="Plant Pathol.">
        <title>Using High Throughput Sequencing in support of a plant health outbreak reveals novel viruses in Ullucus tuberosus (Basellaceae).</title>
        <authorList>
            <person name="Fox A."/>
            <person name="Fowkes A."/>
            <person name="Skelton A."/>
            <person name="Harju V."/>
            <person name="Buxton-Kirk A."/>
            <person name="Kelly M."/>
            <person name="Forde S."/>
            <person name="Pufal H."/>
            <person name="Conyers C."/>
            <person name="Ward R."/>
            <person name="Weekes R."/>
            <person name="Boonham N."/>
            <person name="Adams I."/>
        </authorList>
    </citation>
    <scope>NUCLEOTIDE SEQUENCE</scope>
    <source>
        <strain evidence="32">UCoV1_RNA1</strain>
    </source>
</reference>
<keyword evidence="10" id="KW-0597">Phosphoprotein</keyword>
<dbReference type="InterPro" id="IPR043502">
    <property type="entry name" value="DNA/RNA_pol_sf"/>
</dbReference>
<dbReference type="PRINTS" id="PR00918">
    <property type="entry name" value="CALICVIRUSNS"/>
</dbReference>
<dbReference type="InterPro" id="IPR014759">
    <property type="entry name" value="Helicase_SF3_ssRNA_vir"/>
</dbReference>
<comment type="function">
    <text evidence="28">Down-regulates the RNA1 polyprotein processing and enhances trans-cleavage of RNA2 polyproteins. The protease cofactor and the putative helicase seem to target the replication complexes to ER membranes. Their physical association causes the membrane rearrangement of host ER that may result in formation of the small membranous vesicles that are the site of viral RNA synthesis.</text>
</comment>
<evidence type="ECO:0000256" key="23">
    <source>
        <dbReference type="ARBA" id="ARBA00023136"/>
    </source>
</evidence>
<keyword evidence="8" id="KW-0696">RNA-directed RNA polymerase</keyword>
<dbReference type="SUPFAM" id="SSF50494">
    <property type="entry name" value="Trypsin-like serine proteases"/>
    <property type="match status" value="1"/>
</dbReference>
<dbReference type="Pfam" id="PF00910">
    <property type="entry name" value="RNA_helicase"/>
    <property type="match status" value="1"/>
</dbReference>
<keyword evidence="17" id="KW-0347">Helicase</keyword>
<dbReference type="PROSITE" id="PS51218">
    <property type="entry name" value="SF3_HELICASE_2"/>
    <property type="match status" value="1"/>
</dbReference>
<keyword evidence="11" id="KW-0645">Protease</keyword>
<dbReference type="SUPFAM" id="SSF56672">
    <property type="entry name" value="DNA/RNA polymerases"/>
    <property type="match status" value="1"/>
</dbReference>
<dbReference type="InterPro" id="IPR009003">
    <property type="entry name" value="Peptidase_S1_PA"/>
</dbReference>
<keyword evidence="16" id="KW-0378">Hydrolase</keyword>
<evidence type="ECO:0000259" key="31">
    <source>
        <dbReference type="PROSITE" id="PS51874"/>
    </source>
</evidence>
<comment type="function">
    <text evidence="3">Replicates the viral genome.</text>
</comment>
<keyword evidence="12" id="KW-0808">Transferase</keyword>
<comment type="function">
    <text evidence="1">Plays a role in RNA replication. It is covalently linked to the 5'terminus of both viral single-stranded RNA1 and RNA2 molecules.</text>
</comment>
<evidence type="ECO:0000256" key="11">
    <source>
        <dbReference type="ARBA" id="ARBA00022670"/>
    </source>
</evidence>
<dbReference type="InterPro" id="IPR000199">
    <property type="entry name" value="Peptidase_C3A/C3B_picornavir"/>
</dbReference>
<keyword evidence="13" id="KW-0812">Transmembrane</keyword>
<evidence type="ECO:0000256" key="21">
    <source>
        <dbReference type="ARBA" id="ARBA00022953"/>
    </source>
</evidence>
<proteinExistence type="predicted"/>
<dbReference type="GO" id="GO:0003724">
    <property type="term" value="F:RNA helicase activity"/>
    <property type="evidence" value="ECO:0007669"/>
    <property type="project" value="InterPro"/>
</dbReference>
<keyword evidence="15" id="KW-0547">Nucleotide-binding</keyword>
<dbReference type="PROSITE" id="PS50507">
    <property type="entry name" value="RDRP_SSRNA_POS"/>
    <property type="match status" value="1"/>
</dbReference>
<dbReference type="GO" id="GO:0039694">
    <property type="term" value="P:viral RNA genome replication"/>
    <property type="evidence" value="ECO:0007669"/>
    <property type="project" value="InterPro"/>
</dbReference>
<dbReference type="GO" id="GO:0003723">
    <property type="term" value="F:RNA binding"/>
    <property type="evidence" value="ECO:0007669"/>
    <property type="project" value="InterPro"/>
</dbReference>
<comment type="function">
    <text evidence="2">Thiol protease that cleaves the RNA1 and RNA2 polyproteins.</text>
</comment>
<dbReference type="EMBL" id="MH645163">
    <property type="protein sequence ID" value="AZF99054.1"/>
    <property type="molecule type" value="Genomic_RNA"/>
</dbReference>
<dbReference type="GO" id="GO:0003968">
    <property type="term" value="F:RNA-directed RNA polymerase activity"/>
    <property type="evidence" value="ECO:0007669"/>
    <property type="project" value="UniProtKB-KW"/>
</dbReference>
<evidence type="ECO:0000256" key="26">
    <source>
        <dbReference type="ARBA" id="ARBA00031919"/>
    </source>
</evidence>
<evidence type="ECO:0000256" key="12">
    <source>
        <dbReference type="ARBA" id="ARBA00022679"/>
    </source>
</evidence>
<evidence type="ECO:0000256" key="5">
    <source>
        <dbReference type="ARBA" id="ARBA00004354"/>
    </source>
</evidence>
<accession>A0A3G8FWN9</accession>
<dbReference type="Gene3D" id="3.30.70.270">
    <property type="match status" value="1"/>
</dbReference>
<dbReference type="Gene3D" id="2.40.10.10">
    <property type="entry name" value="Trypsin-like serine proteases"/>
    <property type="match status" value="1"/>
</dbReference>
<sequence length="1855" mass="208949">MSSYLQYGMSTDDVLAWVGADDVRVRFAEFLQNHPTDTVWMADLKNKHSRLVAMTFMAYLLDAQTTKFKRFDDDALRAGLVLELNVDAVIFYFDEFLSCALGSRKPAFILCKFVKNIFKFVLNVEIETEVLMSTENVDDTQGLYKVIKDLACWVPFIAKGAINWTVETIIDAFKKHFDLTLERFCPAAAAMCGWISSSWNKIAEWAKKSCDFLGLNCDTLYELSTWGISLLAVCMLLGAVEKYMLFMKLLPSSVGLADLFVKAASMALFGYSVSQISMQAGAKLWSVLSGFISAFNVTMIGSDSEEPQFAPLQMLLSLRDMMQSFTTNNLIQVGRTMNSVTQIRSGFASLKEIAGNTLSILDDFFGDTLGLRSLMLKDLSLMLSCDVNKWLQQIDSAQTLFLGKAHCNQAELVEINRLVCKGETLRFEMSQSVGKISPGVTSMITKGIDAVQKLRNEATMRGAPTTRKMPFSFFVQGESRTGKTLLVHKLQRSMANHMGVPVWDSYARNVADPFWSGYRRQTFVTYDDFGAISRVDGSAEMELIWMVSSAPAALNMASIEEKGMYFDSSVVMASTNFVSAGDKSGIRDAQAFINRRHMFVRVTIKPEIAYDPSDFTRNQKYELLKHVQLDDYVVIATYDNYDELEVAVWNAYEMHRDEQIANLSFENQEVVDEHCAQLMEQLKRASDLSQICNFALTCNYAYHNNTRSSHFLSFKRNGRAVHWFWKDGILGDVIPVDFKDKPADSEQLLEASVATLRVLHQILKFSKATDQVVSCYSGELANPDLYNDDYQLTGCVRDEAFTASLMASIGKMPLWQRLTLFALGQQFGVESKTTWYSRVISEAQLAVKAVYAGEVKMWPIVGRILAGVVISGVVGTGLWHAIGLFRGASEASSLGLAVAGTFVDSQPQSIRPNRFDVAEYRYRNVPFSRRSWAQAQSSLTESQAQIMEKCFANLVLGAHDIQICLLPGRRFLCYWHVLSRVTAPMYGKIRTGTRCYTFKYDPACVKTFEDNELCVYDSPMLEDIPASCWNYFCWDWEATLPASFPATLISCKYNDLTQQYSPEYAVVSAEVVRETLEISDGSYLRVIPQRIRYAAPTVDGDCGSLLIANVGGRNQIVGMHVAGKGGKSGTSCLLPLLAKREIAQCSMEKFFDFHVAAPIQHDGCVLVGCTKPEAYIHVPKKTSLMETPESWHMDLPCDKFPSILSSEDPRLAQYGNEGYCPFMSGMLKYSDPMKTLDDNLLSEVADDMVEQWFDAADGFKFHNVSLDEAINGIEGVEYFDKLVLSTSEGFPHILDRKPGEKGKVRYMEGQLGELTLKSESSVYRAYEELEEKLDQIPMLVGIECPKDEKLPRRKIFEKPKTRCFTILPMEYNLSVRRRFLTFVRFIMQRRDVLSCKVGINCFSEEWSLLAESLVERSANNILCCDYASFDGLMTKQVMHVIANMINRLMGGTSREQLERYNLLMATTSRYAIAKMAVWKVECGMPSGFPLTVIMNSILNELLVRYCYKAIMIEAKSPSMHREGFQSLIRLATYGDDNLIAVSPCIAPIFNGDSLKRKMATFGVTITDGKDKTLPTLAFRSLYECDFLKRGFKKRGLFWDSPEEKESLWPLLHYVKNCPLEMHEAYLVNVKSIMRELYMHGKEEAQDFRRKVLAVASKEPSLNWLTAEKLGTLKEVEAFYEYQRGVKNVSFDLTVDILGNLHLLGPLVSTQKFPEVVEICPGFSVACASVYKLQEKNNSDVWVYCNAFDVAKREDVLNLKWSTGEGRGGLPTGTWVKTNLERPSNVVKLLLQAHHSGKRVVFLSHGTCLPAAIICLCIVRFHRILAVDSVNVCATEMMAHVKSLGFLPRDYSFLFS</sequence>
<evidence type="ECO:0000256" key="20">
    <source>
        <dbReference type="ARBA" id="ARBA00022870"/>
    </source>
</evidence>
<dbReference type="GO" id="GO:0006351">
    <property type="term" value="P:DNA-templated transcription"/>
    <property type="evidence" value="ECO:0007669"/>
    <property type="project" value="InterPro"/>
</dbReference>
<evidence type="ECO:0000256" key="7">
    <source>
        <dbReference type="ARBA" id="ARBA00020936"/>
    </source>
</evidence>
<evidence type="ECO:0000256" key="27">
    <source>
        <dbReference type="ARBA" id="ARBA00032135"/>
    </source>
</evidence>
<evidence type="ECO:0000256" key="8">
    <source>
        <dbReference type="ARBA" id="ARBA00022484"/>
    </source>
</evidence>
<dbReference type="GO" id="GO:0044220">
    <property type="term" value="C:host cell perinuclear region of cytoplasm"/>
    <property type="evidence" value="ECO:0007669"/>
    <property type="project" value="UniProtKB-SubCell"/>
</dbReference>
<keyword evidence="24" id="KW-1038">Host endoplasmic reticulum</keyword>
<dbReference type="Pfam" id="PF00548">
    <property type="entry name" value="Peptidase_C3"/>
    <property type="match status" value="1"/>
</dbReference>
<dbReference type="InterPro" id="IPR044067">
    <property type="entry name" value="PCV_3C_PRO"/>
</dbReference>
<evidence type="ECO:0000256" key="16">
    <source>
        <dbReference type="ARBA" id="ARBA00022801"/>
    </source>
</evidence>
<feature type="domain" description="RdRp catalytic" evidence="29">
    <location>
        <begin position="1419"/>
        <end position="1549"/>
    </location>
</feature>
<evidence type="ECO:0000259" key="30">
    <source>
        <dbReference type="PROSITE" id="PS51218"/>
    </source>
</evidence>
<evidence type="ECO:0000256" key="22">
    <source>
        <dbReference type="ARBA" id="ARBA00022989"/>
    </source>
</evidence>
<evidence type="ECO:0000256" key="24">
    <source>
        <dbReference type="ARBA" id="ARBA00023184"/>
    </source>
</evidence>
<evidence type="ECO:0000256" key="15">
    <source>
        <dbReference type="ARBA" id="ARBA00022741"/>
    </source>
</evidence>
<dbReference type="Pfam" id="PF00680">
    <property type="entry name" value="RdRP_1"/>
    <property type="match status" value="1"/>
</dbReference>
<keyword evidence="22" id="KW-1133">Transmembrane helix</keyword>
<evidence type="ECO:0000256" key="1">
    <source>
        <dbReference type="ARBA" id="ARBA00002583"/>
    </source>
</evidence>
<evidence type="ECO:0000256" key="18">
    <source>
        <dbReference type="ARBA" id="ARBA00022807"/>
    </source>
</evidence>
<dbReference type="PROSITE" id="PS51874">
    <property type="entry name" value="PCV_3C_PRO"/>
    <property type="match status" value="1"/>
</dbReference>
<dbReference type="InterPro" id="IPR004004">
    <property type="entry name" value="Helic/Pol/Pept_Calicivir-typ"/>
</dbReference>
<comment type="subcellular location">
    <subcellularLocation>
        <location evidence="4">Host cytoplasm</location>
    </subcellularLocation>
    <subcellularLocation>
        <location evidence="5">Host endoplasmic reticulum</location>
    </subcellularLocation>
    <subcellularLocation>
        <location evidence="6">Host membrane</location>
        <topology evidence="6">Single-pass membrane protein</topology>
    </subcellularLocation>
</comment>
<organism evidence="32">
    <name type="scientific">Ullucus comovirus 1</name>
    <dbReference type="NCBI Taxonomy" id="2491949"/>
    <lineage>
        <taxon>Viruses</taxon>
        <taxon>Riboviria</taxon>
        <taxon>Orthornavirae</taxon>
        <taxon>Pisuviricota</taxon>
        <taxon>Pisoniviricetes</taxon>
        <taxon>Picornavirales</taxon>
        <taxon>Secoviridae</taxon>
        <taxon>Comovirinae</taxon>
        <taxon>Comovirus</taxon>
    </lineage>
</organism>
<keyword evidence="21" id="KW-0693">Viral RNA replication</keyword>
<dbReference type="GO" id="GO:0033644">
    <property type="term" value="C:host cell membrane"/>
    <property type="evidence" value="ECO:0007669"/>
    <property type="project" value="UniProtKB-SubCell"/>
</dbReference>
<name>A0A3G8FWN9_9SECO</name>
<feature type="domain" description="Peptidase C3" evidence="31">
    <location>
        <begin position="934"/>
        <end position="1142"/>
    </location>
</feature>
<dbReference type="InterPro" id="IPR007094">
    <property type="entry name" value="RNA-dir_pol_PSvirus"/>
</dbReference>
<protein>
    <recommendedName>
        <fullName evidence="7">RNA1 polyprotein</fullName>
    </recommendedName>
    <alternativeName>
        <fullName evidence="27">Genome polyprotein B</fullName>
    </alternativeName>
    <alternativeName>
        <fullName evidence="26">P1</fullName>
    </alternativeName>
</protein>
<dbReference type="InterPro" id="IPR001205">
    <property type="entry name" value="RNA-dir_pol_C"/>
</dbReference>
<dbReference type="InterPro" id="IPR043128">
    <property type="entry name" value="Rev_trsase/Diguanyl_cyclase"/>
</dbReference>
<evidence type="ECO:0000256" key="6">
    <source>
        <dbReference type="ARBA" id="ARBA00004379"/>
    </source>
</evidence>
<evidence type="ECO:0000313" key="32">
    <source>
        <dbReference type="EMBL" id="AZF99054.1"/>
    </source>
</evidence>
<evidence type="ECO:0000256" key="14">
    <source>
        <dbReference type="ARBA" id="ARBA00022695"/>
    </source>
</evidence>
<evidence type="ECO:0000256" key="25">
    <source>
        <dbReference type="ARBA" id="ARBA00023200"/>
    </source>
</evidence>
<evidence type="ECO:0000256" key="2">
    <source>
        <dbReference type="ARBA" id="ARBA00003602"/>
    </source>
</evidence>
<keyword evidence="23" id="KW-0472">Membrane</keyword>
<dbReference type="GO" id="GO:0004197">
    <property type="term" value="F:cysteine-type endopeptidase activity"/>
    <property type="evidence" value="ECO:0007669"/>
    <property type="project" value="InterPro"/>
</dbReference>
<evidence type="ECO:0000256" key="13">
    <source>
        <dbReference type="ARBA" id="ARBA00022692"/>
    </source>
</evidence>
<dbReference type="GO" id="GO:0006508">
    <property type="term" value="P:proteolysis"/>
    <property type="evidence" value="ECO:0007669"/>
    <property type="project" value="UniProtKB-KW"/>
</dbReference>
<evidence type="ECO:0000256" key="19">
    <source>
        <dbReference type="ARBA" id="ARBA00022840"/>
    </source>
</evidence>
<evidence type="ECO:0000256" key="28">
    <source>
        <dbReference type="ARBA" id="ARBA00045667"/>
    </source>
</evidence>
<dbReference type="GO" id="GO:0005524">
    <property type="term" value="F:ATP binding"/>
    <property type="evidence" value="ECO:0007669"/>
    <property type="project" value="UniProtKB-KW"/>
</dbReference>
<keyword evidence="25" id="KW-1035">Host cytoplasm</keyword>
<evidence type="ECO:0000256" key="10">
    <source>
        <dbReference type="ARBA" id="ARBA00022553"/>
    </source>
</evidence>
<dbReference type="GO" id="GO:0044165">
    <property type="term" value="C:host cell endoplasmic reticulum"/>
    <property type="evidence" value="ECO:0007669"/>
    <property type="project" value="UniProtKB-SubCell"/>
</dbReference>
<evidence type="ECO:0000256" key="9">
    <source>
        <dbReference type="ARBA" id="ARBA00022520"/>
    </source>
</evidence>
<evidence type="ECO:0000256" key="3">
    <source>
        <dbReference type="ARBA" id="ARBA00003682"/>
    </source>
</evidence>
<evidence type="ECO:0000256" key="17">
    <source>
        <dbReference type="ARBA" id="ARBA00022806"/>
    </source>
</evidence>
<keyword evidence="20" id="KW-1043">Host membrane</keyword>
<evidence type="ECO:0000259" key="29">
    <source>
        <dbReference type="PROSITE" id="PS50507"/>
    </source>
</evidence>
<keyword evidence="19" id="KW-0067">ATP-binding</keyword>
<evidence type="ECO:0000256" key="4">
    <source>
        <dbReference type="ARBA" id="ARBA00004192"/>
    </source>
</evidence>
<keyword evidence="9" id="KW-0191">Covalent protein-RNA linkage</keyword>